<protein>
    <submittedName>
        <fullName evidence="1">Uncharacterized protein</fullName>
    </submittedName>
</protein>
<comment type="caution">
    <text evidence="1">The sequence shown here is derived from an EMBL/GenBank/DDBJ whole genome shotgun (WGS) entry which is preliminary data.</text>
</comment>
<dbReference type="OrthoDB" id="79545at2759"/>
<dbReference type="AlphaFoldDB" id="A0A1V9ZLR5"/>
<organism evidence="1 2">
    <name type="scientific">Achlya hypogyna</name>
    <name type="common">Oomycete</name>
    <name type="synonym">Protoachlya hypogyna</name>
    <dbReference type="NCBI Taxonomy" id="1202772"/>
    <lineage>
        <taxon>Eukaryota</taxon>
        <taxon>Sar</taxon>
        <taxon>Stramenopiles</taxon>
        <taxon>Oomycota</taxon>
        <taxon>Saprolegniomycetes</taxon>
        <taxon>Saprolegniales</taxon>
        <taxon>Achlyaceae</taxon>
        <taxon>Achlya</taxon>
    </lineage>
</organism>
<proteinExistence type="predicted"/>
<evidence type="ECO:0000313" key="2">
    <source>
        <dbReference type="Proteomes" id="UP000243579"/>
    </source>
</evidence>
<evidence type="ECO:0000313" key="1">
    <source>
        <dbReference type="EMBL" id="OQR98922.1"/>
    </source>
</evidence>
<accession>A0A1V9ZLR5</accession>
<dbReference type="Proteomes" id="UP000243579">
    <property type="component" value="Unassembled WGS sequence"/>
</dbReference>
<keyword evidence="2" id="KW-1185">Reference proteome</keyword>
<reference evidence="1 2" key="1">
    <citation type="journal article" date="2014" name="Genome Biol. Evol.">
        <title>The secreted proteins of Achlya hypogyna and Thraustotheca clavata identify the ancestral oomycete secretome and reveal gene acquisitions by horizontal gene transfer.</title>
        <authorList>
            <person name="Misner I."/>
            <person name="Blouin N."/>
            <person name="Leonard G."/>
            <person name="Richards T.A."/>
            <person name="Lane C.E."/>
        </authorList>
    </citation>
    <scope>NUCLEOTIDE SEQUENCE [LARGE SCALE GENOMIC DNA]</scope>
    <source>
        <strain evidence="1 2">ATCC 48635</strain>
    </source>
</reference>
<gene>
    <name evidence="1" type="ORF">ACHHYP_07593</name>
</gene>
<name>A0A1V9ZLR5_ACHHY</name>
<dbReference type="EMBL" id="JNBR01000076">
    <property type="protein sequence ID" value="OQR98922.1"/>
    <property type="molecule type" value="Genomic_DNA"/>
</dbReference>
<sequence>MWQIPHISTAPRPVLGADSFDEEFKSLFKATLAKPFLVEVDGDDKLPSPVAADDLDSLFFSMYSQPIEIDYRRRRTCSMEEYEHRDLRLRRRTTVDDDDELDRTDDTVDDEIFMLEL</sequence>